<evidence type="ECO:0000313" key="2">
    <source>
        <dbReference type="Proteomes" id="UP000292347"/>
    </source>
</evidence>
<evidence type="ECO:0000313" key="1">
    <source>
        <dbReference type="EMBL" id="RXZ31829.1"/>
    </source>
</evidence>
<comment type="caution">
    <text evidence="1">The sequence shown here is derived from an EMBL/GenBank/DDBJ whole genome shotgun (WGS) entry which is preliminary data.</text>
</comment>
<dbReference type="EMBL" id="SDPT01000002">
    <property type="protein sequence ID" value="RXZ31829.1"/>
    <property type="molecule type" value="Genomic_DNA"/>
</dbReference>
<protein>
    <submittedName>
        <fullName evidence="1">Uncharacterized protein</fullName>
    </submittedName>
</protein>
<reference evidence="1 2" key="1">
    <citation type="submission" date="2019-01" db="EMBL/GenBank/DDBJ databases">
        <title>Sphingomonas mucosissima sp. nov. and Sphingomonas desiccabilis sp. nov., from biological soil crusts in the Colorado Plateau, USA.</title>
        <authorList>
            <person name="Zhu D."/>
        </authorList>
    </citation>
    <scope>NUCLEOTIDE SEQUENCE [LARGE SCALE GENOMIC DNA]</scope>
    <source>
        <strain evidence="1 2">CP1D</strain>
    </source>
</reference>
<sequence>MTLSDLLFLALVVVLPVLVSVRVFANEPVGRPFLATYMLAVLGSSMLFALSALILSATQVGGVGPFDGFFCLIVSVPVALVVGLLVRRQRRRIAL</sequence>
<gene>
    <name evidence="1" type="ORF">EO081_11550</name>
</gene>
<organism evidence="1 2">
    <name type="scientific">Sphingomonas desiccabilis</name>
    <dbReference type="NCBI Taxonomy" id="429134"/>
    <lineage>
        <taxon>Bacteria</taxon>
        <taxon>Pseudomonadati</taxon>
        <taxon>Pseudomonadota</taxon>
        <taxon>Alphaproteobacteria</taxon>
        <taxon>Sphingomonadales</taxon>
        <taxon>Sphingomonadaceae</taxon>
        <taxon>Sphingomonas</taxon>
    </lineage>
</organism>
<dbReference type="AlphaFoldDB" id="A0A4Q2IUF0"/>
<dbReference type="OrthoDB" id="10001503at2"/>
<name>A0A4Q2IUF0_9SPHN</name>
<dbReference type="RefSeq" id="WP_129342061.1">
    <property type="nucleotide sequence ID" value="NZ_JACIDD010000002.1"/>
</dbReference>
<accession>A0A4Q2IUF0</accession>
<keyword evidence="2" id="KW-1185">Reference proteome</keyword>
<dbReference type="Proteomes" id="UP000292347">
    <property type="component" value="Unassembled WGS sequence"/>
</dbReference>
<proteinExistence type="predicted"/>